<dbReference type="Proteomes" id="UP000216961">
    <property type="component" value="Unassembled WGS sequence"/>
</dbReference>
<proteinExistence type="predicted"/>
<gene>
    <name evidence="1" type="ORF">CHH57_01890</name>
</gene>
<organism evidence="1 2">
    <name type="scientific">Niallia circulans</name>
    <name type="common">Bacillus circulans</name>
    <dbReference type="NCBI Taxonomy" id="1397"/>
    <lineage>
        <taxon>Bacteria</taxon>
        <taxon>Bacillati</taxon>
        <taxon>Bacillota</taxon>
        <taxon>Bacilli</taxon>
        <taxon>Bacillales</taxon>
        <taxon>Bacillaceae</taxon>
        <taxon>Niallia</taxon>
    </lineage>
</organism>
<evidence type="ECO:0000313" key="2">
    <source>
        <dbReference type="Proteomes" id="UP000216961"/>
    </source>
</evidence>
<dbReference type="AlphaFoldDB" id="A0AA91TW52"/>
<evidence type="ECO:0000313" key="1">
    <source>
        <dbReference type="EMBL" id="PAD84949.1"/>
    </source>
</evidence>
<reference evidence="1 2" key="1">
    <citation type="submission" date="2017-07" db="EMBL/GenBank/DDBJ databases">
        <title>Isolation and whole genome analysis of endospore-forming bacteria from heroin.</title>
        <authorList>
            <person name="Kalinowski J."/>
            <person name="Ahrens B."/>
            <person name="Al-Dilaimi A."/>
            <person name="Winkler A."/>
            <person name="Wibberg D."/>
            <person name="Schleenbecker U."/>
            <person name="Ruckert C."/>
            <person name="Wolfel R."/>
            <person name="Grass G."/>
        </authorList>
    </citation>
    <scope>NUCLEOTIDE SEQUENCE [LARGE SCALE GENOMIC DNA]</scope>
    <source>
        <strain evidence="1 2">7521-2</strain>
    </source>
</reference>
<accession>A0AA91TW52</accession>
<dbReference type="RefSeq" id="WP_095328633.1">
    <property type="nucleotide sequence ID" value="NZ_NPBQ01000014.1"/>
</dbReference>
<comment type="caution">
    <text evidence="1">The sequence shown here is derived from an EMBL/GenBank/DDBJ whole genome shotgun (WGS) entry which is preliminary data.</text>
</comment>
<protein>
    <recommendedName>
        <fullName evidence="3">SpoVT-AbrB domain-containing protein</fullName>
    </recommendedName>
</protein>
<name>A0AA91TW52_NIACI</name>
<sequence length="146" mass="16853">MVETTLDKEFLIKLIQNNTSWSESLLRGLKEESLQEIYEYIETGVVIGKAKLTMNDQRYQVVFRIPKQIATEMNVSYGDWFGIKLNIDTQEVAFDKHGKKLLKLGKGNKLLLPSTLMSKNLLRPKDDVLVRVDGDRIIIKSFTNYQ</sequence>
<dbReference type="EMBL" id="NPBQ01000014">
    <property type="protein sequence ID" value="PAD84949.1"/>
    <property type="molecule type" value="Genomic_DNA"/>
</dbReference>
<evidence type="ECO:0008006" key="3">
    <source>
        <dbReference type="Google" id="ProtNLM"/>
    </source>
</evidence>